<evidence type="ECO:0000256" key="3">
    <source>
        <dbReference type="ARBA" id="ARBA00022692"/>
    </source>
</evidence>
<keyword evidence="6" id="KW-0472">Membrane</keyword>
<dbReference type="EC" id="5.-.-.-" evidence="8"/>
<dbReference type="AlphaFoldDB" id="A0AAE9W7H8"/>
<comment type="similarity">
    <text evidence="2 8">Belongs to the ERG2 family.</text>
</comment>
<dbReference type="GO" id="GO:0016853">
    <property type="term" value="F:isomerase activity"/>
    <property type="evidence" value="ECO:0007669"/>
    <property type="project" value="UniProtKB-KW"/>
</dbReference>
<dbReference type="GO" id="GO:0006696">
    <property type="term" value="P:ergosterol biosynthetic process"/>
    <property type="evidence" value="ECO:0007669"/>
    <property type="project" value="TreeGrafter"/>
</dbReference>
<evidence type="ECO:0000313" key="10">
    <source>
        <dbReference type="Proteomes" id="UP001212411"/>
    </source>
</evidence>
<comment type="subcellular location">
    <subcellularLocation>
        <location evidence="1">Endoplasmic reticulum membrane</location>
    </subcellularLocation>
</comment>
<gene>
    <name evidence="9" type="primary">erg2</name>
    <name evidence="9" type="ORF">SOMG_01930</name>
</gene>
<reference evidence="9 10" key="1">
    <citation type="journal article" date="2023" name="G3 (Bethesda)">
        <title>A high-quality reference genome for the fission yeast Schizosaccharomyces osmophilus.</title>
        <authorList>
            <person name="Jia G.S."/>
            <person name="Zhang W.C."/>
            <person name="Liang Y."/>
            <person name="Liu X.H."/>
            <person name="Rhind N."/>
            <person name="Pidoux A."/>
            <person name="Brysch-Herzberg M."/>
            <person name="Du L.L."/>
        </authorList>
    </citation>
    <scope>NUCLEOTIDE SEQUENCE [LARGE SCALE GENOMIC DNA]</scope>
    <source>
        <strain evidence="9 10">CBS 15793</strain>
    </source>
</reference>
<evidence type="ECO:0000313" key="9">
    <source>
        <dbReference type="EMBL" id="WBW70855.1"/>
    </source>
</evidence>
<dbReference type="GO" id="GO:0005789">
    <property type="term" value="C:endoplasmic reticulum membrane"/>
    <property type="evidence" value="ECO:0007669"/>
    <property type="project" value="UniProtKB-SubCell"/>
</dbReference>
<dbReference type="PANTHER" id="PTHR10868">
    <property type="entry name" value="SIGMA 1-TYPE OPIOID RECEPTOR-RELATED"/>
    <property type="match status" value="1"/>
</dbReference>
<evidence type="ECO:0000256" key="8">
    <source>
        <dbReference type="RuleBase" id="RU368083"/>
    </source>
</evidence>
<keyword evidence="10" id="KW-1185">Reference proteome</keyword>
<evidence type="ECO:0000256" key="2">
    <source>
        <dbReference type="ARBA" id="ARBA00007141"/>
    </source>
</evidence>
<dbReference type="InterPro" id="IPR006716">
    <property type="entry name" value="ERG2_sigma1_rcpt-like"/>
</dbReference>
<keyword evidence="4" id="KW-0256">Endoplasmic reticulum</keyword>
<keyword evidence="9" id="KW-0413">Isomerase</keyword>
<keyword evidence="5" id="KW-1133">Transmembrane helix</keyword>
<dbReference type="EMBL" id="CP115611">
    <property type="protein sequence ID" value="WBW70855.1"/>
    <property type="molecule type" value="Genomic_DNA"/>
</dbReference>
<evidence type="ECO:0000256" key="5">
    <source>
        <dbReference type="ARBA" id="ARBA00022989"/>
    </source>
</evidence>
<dbReference type="RefSeq" id="XP_056035098.1">
    <property type="nucleotide sequence ID" value="XM_056180723.1"/>
</dbReference>
<dbReference type="KEGG" id="som:SOMG_01930"/>
<dbReference type="PANTHER" id="PTHR10868:SF1">
    <property type="entry name" value="SIGMA NON-OPIOID INTRACELLULAR RECEPTOR 1"/>
    <property type="match status" value="1"/>
</dbReference>
<evidence type="ECO:0000256" key="4">
    <source>
        <dbReference type="ARBA" id="ARBA00022824"/>
    </source>
</evidence>
<evidence type="ECO:0000256" key="7">
    <source>
        <dbReference type="ARBA" id="ARBA00029435"/>
    </source>
</evidence>
<name>A0AAE9W7H8_9SCHI</name>
<comment type="pathway">
    <text evidence="7 8">Steroid metabolism; ergosterol biosynthesis.</text>
</comment>
<protein>
    <recommendedName>
        <fullName evidence="8">C-8 sterol isomerase</fullName>
        <ecNumber evidence="8">5.-.-.-</ecNumber>
    </recommendedName>
    <alternativeName>
        <fullName evidence="8">Delta-8--delta-7 sterol isomerase</fullName>
    </alternativeName>
</protein>
<dbReference type="Proteomes" id="UP001212411">
    <property type="component" value="Chromosome 1"/>
</dbReference>
<accession>A0AAE9W7H8</accession>
<proteinExistence type="inferred from homology"/>
<evidence type="ECO:0000256" key="6">
    <source>
        <dbReference type="ARBA" id="ARBA00023136"/>
    </source>
</evidence>
<dbReference type="GeneID" id="80875412"/>
<evidence type="ECO:0000256" key="1">
    <source>
        <dbReference type="ARBA" id="ARBA00004586"/>
    </source>
</evidence>
<keyword evidence="3" id="KW-0812">Transmembrane</keyword>
<dbReference type="Pfam" id="PF04622">
    <property type="entry name" value="ERG2_Sigma1R"/>
    <property type="match status" value="1"/>
</dbReference>
<comment type="function">
    <text evidence="8">Catalyzes the reaction which results in unsaturation at C-7 in the B ring of sterols.</text>
</comment>
<sequence length="218" mass="24772">MKCLKLFGLLLPAIAAAIYYIQVNLTSFYRFDPAKLQELSQQSIELYGNDTRGLLYDLNKRLIAEYGDLIFPMNDDEWVQNNAGGAMGNMFILHASFTEYLIFFGTPIGTEGHSGLHMADDYFTILIGRQLAASANDLEAREYRPGDQHYHKWGQSAQYSMPSGKPCFALELAQGWIPSMLPFGFIATFFSTLDFPTLYKTVYFTVIRMIKSFLLSKF</sequence>
<organism evidence="9 10">
    <name type="scientific">Schizosaccharomyces osmophilus</name>
    <dbReference type="NCBI Taxonomy" id="2545709"/>
    <lineage>
        <taxon>Eukaryota</taxon>
        <taxon>Fungi</taxon>
        <taxon>Dikarya</taxon>
        <taxon>Ascomycota</taxon>
        <taxon>Taphrinomycotina</taxon>
        <taxon>Schizosaccharomycetes</taxon>
        <taxon>Schizosaccharomycetales</taxon>
        <taxon>Schizosaccharomycetaceae</taxon>
        <taxon>Schizosaccharomyces</taxon>
    </lineage>
</organism>